<keyword evidence="10" id="KW-1185">Reference proteome</keyword>
<dbReference type="InterPro" id="IPR004358">
    <property type="entry name" value="Sig_transdc_His_kin-like_C"/>
</dbReference>
<dbReference type="PROSITE" id="PS50112">
    <property type="entry name" value="PAS"/>
    <property type="match status" value="1"/>
</dbReference>
<evidence type="ECO:0000256" key="4">
    <source>
        <dbReference type="ARBA" id="ARBA00022679"/>
    </source>
</evidence>
<dbReference type="SMART" id="SM00086">
    <property type="entry name" value="PAC"/>
    <property type="match status" value="3"/>
</dbReference>
<dbReference type="InterPro" id="IPR005467">
    <property type="entry name" value="His_kinase_dom"/>
</dbReference>
<keyword evidence="4" id="KW-0808">Transferase</keyword>
<dbReference type="InterPro" id="IPR052162">
    <property type="entry name" value="Sensor_kinase/Photoreceptor"/>
</dbReference>
<dbReference type="Pfam" id="PF13426">
    <property type="entry name" value="PAS_9"/>
    <property type="match status" value="2"/>
</dbReference>
<feature type="domain" description="PAC" evidence="8">
    <location>
        <begin position="331"/>
        <end position="383"/>
    </location>
</feature>
<evidence type="ECO:0000259" key="8">
    <source>
        <dbReference type="PROSITE" id="PS50113"/>
    </source>
</evidence>
<accession>A0A4Q8QE40</accession>
<dbReference type="SMART" id="SM00091">
    <property type="entry name" value="PAS"/>
    <property type="match status" value="2"/>
</dbReference>
<keyword evidence="5" id="KW-0418">Kinase</keyword>
<dbReference type="InterPro" id="IPR036890">
    <property type="entry name" value="HATPase_C_sf"/>
</dbReference>
<dbReference type="PANTHER" id="PTHR43304:SF1">
    <property type="entry name" value="PAC DOMAIN-CONTAINING PROTEIN"/>
    <property type="match status" value="1"/>
</dbReference>
<dbReference type="Pfam" id="PF08448">
    <property type="entry name" value="PAS_4"/>
    <property type="match status" value="1"/>
</dbReference>
<evidence type="ECO:0000259" key="6">
    <source>
        <dbReference type="PROSITE" id="PS50109"/>
    </source>
</evidence>
<feature type="domain" description="Histidine kinase" evidence="6">
    <location>
        <begin position="401"/>
        <end position="614"/>
    </location>
</feature>
<dbReference type="OrthoDB" id="5522855at2"/>
<dbReference type="CDD" id="cd00130">
    <property type="entry name" value="PAS"/>
    <property type="match status" value="1"/>
</dbReference>
<dbReference type="SUPFAM" id="SSF55785">
    <property type="entry name" value="PYP-like sensor domain (PAS domain)"/>
    <property type="match status" value="3"/>
</dbReference>
<evidence type="ECO:0000313" key="10">
    <source>
        <dbReference type="Proteomes" id="UP000291981"/>
    </source>
</evidence>
<dbReference type="PROSITE" id="PS50113">
    <property type="entry name" value="PAC"/>
    <property type="match status" value="2"/>
</dbReference>
<keyword evidence="3" id="KW-0597">Phosphoprotein</keyword>
<feature type="domain" description="PAC" evidence="8">
    <location>
        <begin position="205"/>
        <end position="256"/>
    </location>
</feature>
<evidence type="ECO:0000259" key="7">
    <source>
        <dbReference type="PROSITE" id="PS50112"/>
    </source>
</evidence>
<gene>
    <name evidence="9" type="ORF">EW142_08540</name>
</gene>
<comment type="caution">
    <text evidence="9">The sequence shown here is derived from an EMBL/GenBank/DDBJ whole genome shotgun (WGS) entry which is preliminary data.</text>
</comment>
<comment type="catalytic activity">
    <reaction evidence="1">
        <text>ATP + protein L-histidine = ADP + protein N-phospho-L-histidine.</text>
        <dbReference type="EC" id="2.7.13.3"/>
    </reaction>
</comment>
<protein>
    <recommendedName>
        <fullName evidence="2">histidine kinase</fullName>
        <ecNumber evidence="2">2.7.13.3</ecNumber>
    </recommendedName>
</protein>
<proteinExistence type="predicted"/>
<evidence type="ECO:0000313" key="9">
    <source>
        <dbReference type="EMBL" id="TAI46743.1"/>
    </source>
</evidence>
<dbReference type="SUPFAM" id="SSF55874">
    <property type="entry name" value="ATPase domain of HSP90 chaperone/DNA topoisomerase II/histidine kinase"/>
    <property type="match status" value="1"/>
</dbReference>
<evidence type="ECO:0000256" key="1">
    <source>
        <dbReference type="ARBA" id="ARBA00000085"/>
    </source>
</evidence>
<sequence>MLKTSQAGLIPYPIQQLPAATALVNSDFALVQASDDWYALFGIPQSKKSKVPIFDFYEGHERCSKEILQQYLVGNDVRTIRHGKNIGDKQVWLESIFAPWLDQKKNAQGTIIQVRDISEDVEKDAELERMNNLLNATSEVAKIGSWEYDLVTEKLSWCEMTKKIHQVPTDYKPSVAEAIEFYKQGYSRNKISMLFHNLMSEGGSFNERLQIITKKGEERWVAAGGKAITQAGKIIKIFGTFQDINEQMLAEKRTRESERLLTTLIDNLPINVFIKDKDSRKILVNKAECDYLEVDAKQLIGKTDFDLYDPNVAQKSRDEDLEVIRTLKPMLAQETINVRKDGSITHFLTSKIPLLDLDGNAYGLIGMSLDISNLKQKEEQLRNLINVTAIQNKKLINFAHIVSHNLRSHSANFSMLLDFLSKENDEKEKTRIMKMLLFASDNLMDTLENLNEVVDISTNVNLDKKSINLLSSIERVQQNLSAFLEKCGVTVIKSVDKKLNVLSVPAYLESIILNLMTNAVKYRALDRAPKIVISAQKQDGFIVFSISDNGLGIDLKRYGDKLFGMYKTFHDNKDARGLGLYIIKNQIEAMDGNITVTSEVGKGSTFKVNFNDQTQ</sequence>
<dbReference type="InterPro" id="IPR013656">
    <property type="entry name" value="PAS_4"/>
</dbReference>
<dbReference type="InterPro" id="IPR035965">
    <property type="entry name" value="PAS-like_dom_sf"/>
</dbReference>
<reference evidence="9 10" key="1">
    <citation type="submission" date="2019-02" db="EMBL/GenBank/DDBJ databases">
        <title>Draft genome sequence of Muricauda sp. 176CP4-71.</title>
        <authorList>
            <person name="Park J.-S."/>
        </authorList>
    </citation>
    <scope>NUCLEOTIDE SEQUENCE [LARGE SCALE GENOMIC DNA]</scope>
    <source>
        <strain evidence="9 10">176CP4-71</strain>
    </source>
</reference>
<dbReference type="EMBL" id="SGIU01000002">
    <property type="protein sequence ID" value="TAI46743.1"/>
    <property type="molecule type" value="Genomic_DNA"/>
</dbReference>
<dbReference type="InterPro" id="IPR001610">
    <property type="entry name" value="PAC"/>
</dbReference>
<dbReference type="SMART" id="SM00387">
    <property type="entry name" value="HATPase_c"/>
    <property type="match status" value="1"/>
</dbReference>
<dbReference type="Pfam" id="PF02518">
    <property type="entry name" value="HATPase_c"/>
    <property type="match status" value="1"/>
</dbReference>
<dbReference type="PROSITE" id="PS50109">
    <property type="entry name" value="HIS_KIN"/>
    <property type="match status" value="1"/>
</dbReference>
<dbReference type="EC" id="2.7.13.3" evidence="2"/>
<dbReference type="Proteomes" id="UP000291981">
    <property type="component" value="Unassembled WGS sequence"/>
</dbReference>
<dbReference type="InterPro" id="IPR003594">
    <property type="entry name" value="HATPase_dom"/>
</dbReference>
<dbReference type="PRINTS" id="PR00344">
    <property type="entry name" value="BCTRLSENSOR"/>
</dbReference>
<evidence type="ECO:0000256" key="5">
    <source>
        <dbReference type="ARBA" id="ARBA00022777"/>
    </source>
</evidence>
<dbReference type="Gene3D" id="3.30.450.20">
    <property type="entry name" value="PAS domain"/>
    <property type="match status" value="3"/>
</dbReference>
<dbReference type="InterPro" id="IPR000014">
    <property type="entry name" value="PAS"/>
</dbReference>
<dbReference type="Gene3D" id="3.30.565.10">
    <property type="entry name" value="Histidine kinase-like ATPase, C-terminal domain"/>
    <property type="match status" value="1"/>
</dbReference>
<dbReference type="NCBIfam" id="TIGR00229">
    <property type="entry name" value="sensory_box"/>
    <property type="match status" value="1"/>
</dbReference>
<evidence type="ECO:0000256" key="2">
    <source>
        <dbReference type="ARBA" id="ARBA00012438"/>
    </source>
</evidence>
<evidence type="ECO:0000256" key="3">
    <source>
        <dbReference type="ARBA" id="ARBA00022553"/>
    </source>
</evidence>
<dbReference type="AlphaFoldDB" id="A0A4Q8QE40"/>
<name>A0A4Q8QE40_9FLAO</name>
<organism evidence="9 10">
    <name type="scientific">Flagellimonas allohymeniacidonis</name>
    <dbReference type="NCBI Taxonomy" id="2517819"/>
    <lineage>
        <taxon>Bacteria</taxon>
        <taxon>Pseudomonadati</taxon>
        <taxon>Bacteroidota</taxon>
        <taxon>Flavobacteriia</taxon>
        <taxon>Flavobacteriales</taxon>
        <taxon>Flavobacteriaceae</taxon>
        <taxon>Flagellimonas</taxon>
    </lineage>
</organism>
<dbReference type="GO" id="GO:0004673">
    <property type="term" value="F:protein histidine kinase activity"/>
    <property type="evidence" value="ECO:0007669"/>
    <property type="project" value="UniProtKB-EC"/>
</dbReference>
<feature type="domain" description="PAS" evidence="7">
    <location>
        <begin position="257"/>
        <end position="311"/>
    </location>
</feature>
<dbReference type="InterPro" id="IPR000700">
    <property type="entry name" value="PAS-assoc_C"/>
</dbReference>
<dbReference type="PANTHER" id="PTHR43304">
    <property type="entry name" value="PHYTOCHROME-LIKE PROTEIN CPH1"/>
    <property type="match status" value="1"/>
</dbReference>